<organism evidence="1 2">
    <name type="scientific">Candidatus Jacksonbacteria bacterium RIFCSPLOWO2_02_FULL_44_20</name>
    <dbReference type="NCBI Taxonomy" id="1798460"/>
    <lineage>
        <taxon>Bacteria</taxon>
        <taxon>Candidatus Jacksoniibacteriota</taxon>
    </lineage>
</organism>
<name>A0A1G2A994_9BACT</name>
<dbReference type="Proteomes" id="UP000178315">
    <property type="component" value="Unassembled WGS sequence"/>
</dbReference>
<accession>A0A1G2A994</accession>
<evidence type="ECO:0000313" key="1">
    <source>
        <dbReference type="EMBL" id="OGY73473.1"/>
    </source>
</evidence>
<comment type="caution">
    <text evidence="1">The sequence shown here is derived from an EMBL/GenBank/DDBJ whole genome shotgun (WGS) entry which is preliminary data.</text>
</comment>
<gene>
    <name evidence="1" type="ORF">A3H61_04975</name>
</gene>
<dbReference type="Pfam" id="PF08843">
    <property type="entry name" value="AbiEii"/>
    <property type="match status" value="1"/>
</dbReference>
<dbReference type="EMBL" id="MHJU01000012">
    <property type="protein sequence ID" value="OGY73473.1"/>
    <property type="molecule type" value="Genomic_DNA"/>
</dbReference>
<evidence type="ECO:0008006" key="3">
    <source>
        <dbReference type="Google" id="ProtNLM"/>
    </source>
</evidence>
<dbReference type="InterPro" id="IPR014942">
    <property type="entry name" value="AbiEii"/>
</dbReference>
<protein>
    <recommendedName>
        <fullName evidence="3">Nucleotidyl transferase AbiEii/AbiGii toxin family protein</fullName>
    </recommendedName>
</protein>
<reference evidence="1 2" key="1">
    <citation type="journal article" date="2016" name="Nat. Commun.">
        <title>Thousands of microbial genomes shed light on interconnected biogeochemical processes in an aquifer system.</title>
        <authorList>
            <person name="Anantharaman K."/>
            <person name="Brown C.T."/>
            <person name="Hug L.A."/>
            <person name="Sharon I."/>
            <person name="Castelle C.J."/>
            <person name="Probst A.J."/>
            <person name="Thomas B.C."/>
            <person name="Singh A."/>
            <person name="Wilkins M.J."/>
            <person name="Karaoz U."/>
            <person name="Brodie E.L."/>
            <person name="Williams K.H."/>
            <person name="Hubbard S.S."/>
            <person name="Banfield J.F."/>
        </authorList>
    </citation>
    <scope>NUCLEOTIDE SEQUENCE [LARGE SCALE GENOMIC DNA]</scope>
</reference>
<dbReference type="AlphaFoldDB" id="A0A1G2A994"/>
<proteinExistence type="predicted"/>
<sequence>MHKEILTDAQIKLLPMLESFAENFGLVGGTAIALHIGHRRSVDFDLFTNHSFDTLRIKKKIVQFNPIEGVLVDESAEYSVVVQGVKVTFLYYPFKIEFGERFDDVIQLPDLATLAAMKAYALGRRAKWKDYVDMYFIFKKFHALKEVVKKAEQIFAVDFNEKLFRVQLAYFDDMDYTEKIMYMPGFETSDETVKKSLIEYSLEYNEYKKP</sequence>
<evidence type="ECO:0000313" key="2">
    <source>
        <dbReference type="Proteomes" id="UP000178315"/>
    </source>
</evidence>